<reference evidence="2" key="1">
    <citation type="submission" date="2020-07" db="EMBL/GenBank/DDBJ databases">
        <title>Koleobacter methoxysyntrophicus gen. nov., sp. nov., a novel anaerobic bacterium isolated from deep subsurface oil field and proposal of Koleobacterales ord. nov. in the phylum Firmicutes.</title>
        <authorList>
            <person name="Sakamoto S."/>
            <person name="Tamaki H."/>
        </authorList>
    </citation>
    <scope>NUCLEOTIDE SEQUENCE</scope>
    <source>
        <strain evidence="2">NRmbB1</strain>
    </source>
</reference>
<accession>A0A8A0RK50</accession>
<dbReference type="KEGG" id="kme:H0A61_00572"/>
<proteinExistence type="predicted"/>
<gene>
    <name evidence="2" type="ORF">H0A61_00572</name>
</gene>
<dbReference type="AlphaFoldDB" id="A0A8A0RK50"/>
<sequence length="208" mass="24691">MDDVNVIKFLYEKKGLKCAEIARVTEHDPRTVKKYVEKEDWNPEPPKRKEKPTKLDPFKDIIDIWLKGDINSRKKQRHTAKKVYDRLSEEYSDDFDASYRTVAYYVAKRKKELYSDNRGYLPLDHYSWEAQVDLFIEKGVRYRGYYVNISFPHSNAGYCQIFKGANQECLLEGLKNIFEHMGYVPRNIMNPEIKTHKQANLSYNKNYG</sequence>
<protein>
    <recommendedName>
        <fullName evidence="1">HTH IS21-type domain-containing protein</fullName>
    </recommendedName>
</protein>
<organism evidence="2 3">
    <name type="scientific">Koleobacter methoxysyntrophicus</name>
    <dbReference type="NCBI Taxonomy" id="2751313"/>
    <lineage>
        <taxon>Bacteria</taxon>
        <taxon>Bacillati</taxon>
        <taxon>Bacillota</taxon>
        <taxon>Clostridia</taxon>
        <taxon>Koleobacterales</taxon>
        <taxon>Koleobacteraceae</taxon>
        <taxon>Koleobacter</taxon>
    </lineage>
</organism>
<name>A0A8A0RK50_9FIRM</name>
<evidence type="ECO:0000313" key="2">
    <source>
        <dbReference type="EMBL" id="QSQ08252.1"/>
    </source>
</evidence>
<feature type="domain" description="HTH IS21-type" evidence="1">
    <location>
        <begin position="3"/>
        <end position="66"/>
    </location>
</feature>
<dbReference type="RefSeq" id="WP_206708476.1">
    <property type="nucleotide sequence ID" value="NZ_CP059066.1"/>
</dbReference>
<evidence type="ECO:0000313" key="3">
    <source>
        <dbReference type="Proteomes" id="UP000662904"/>
    </source>
</evidence>
<dbReference type="PROSITE" id="PS50531">
    <property type="entry name" value="HTH_IS21"/>
    <property type="match status" value="1"/>
</dbReference>
<dbReference type="Proteomes" id="UP000662904">
    <property type="component" value="Chromosome"/>
</dbReference>
<dbReference type="InterPro" id="IPR017894">
    <property type="entry name" value="HTH_IS21_transposase_type"/>
</dbReference>
<evidence type="ECO:0000259" key="1">
    <source>
        <dbReference type="PROSITE" id="PS50531"/>
    </source>
</evidence>
<keyword evidence="3" id="KW-1185">Reference proteome</keyword>
<dbReference type="EMBL" id="CP059066">
    <property type="protein sequence ID" value="QSQ08252.1"/>
    <property type="molecule type" value="Genomic_DNA"/>
</dbReference>